<sequence length="395" mass="39661">MARRARLDVELVRRKLVTSRERAAEAISAGRVRVGGVTATKPATMVDASASIVLAVGDDPGYASRGAHKLVGAFEAFGVPAPEVPEPGIPGSGVSGSGVSGSGGAAPAPGGSAEPRAASGGSAEPLPVRAGSAEPRPASGGSAERLPVSGGSAEPHSEPREAQPQGAHEPRDLPARPARPALVVAGRRCLDVGASTGGFTDVLLRYGAREVVAVDVGYGQLVWRLRADPRVRVLDRTNARHLAPDQVGEPVDLVVGDLSFISLVLVLPALRACAGPDADFVLLVKPQFEVGREFLGAGGVVRDVALHAGAVRSVAAAAAELGLGVCGVTASPLPGPAGNVEYLLWLRADVVRGAGEIEAMTAAAIAAGPAGTAPATAPVAPPSSHSAPSSPRTDR</sequence>
<dbReference type="InterPro" id="IPR036986">
    <property type="entry name" value="S4_RNA-bd_sf"/>
</dbReference>
<dbReference type="RefSeq" id="WP_091284694.1">
    <property type="nucleotide sequence ID" value="NZ_FAOZ01000035.1"/>
</dbReference>
<evidence type="ECO:0000313" key="6">
    <source>
        <dbReference type="EMBL" id="CUU60133.1"/>
    </source>
</evidence>
<dbReference type="Pfam" id="PF01728">
    <property type="entry name" value="FtsJ"/>
    <property type="match status" value="1"/>
</dbReference>
<dbReference type="GO" id="GO:0003723">
    <property type="term" value="F:RNA binding"/>
    <property type="evidence" value="ECO:0007669"/>
    <property type="project" value="UniProtKB-KW"/>
</dbReference>
<dbReference type="InterPro" id="IPR002942">
    <property type="entry name" value="S4_RNA-bd"/>
</dbReference>
<feature type="compositionally biased region" description="Low complexity" evidence="4">
    <location>
        <begin position="105"/>
        <end position="123"/>
    </location>
</feature>
<dbReference type="Gene3D" id="3.40.50.150">
    <property type="entry name" value="Vaccinia Virus protein VP39"/>
    <property type="match status" value="1"/>
</dbReference>
<evidence type="ECO:0000259" key="5">
    <source>
        <dbReference type="SMART" id="SM00363"/>
    </source>
</evidence>
<dbReference type="GO" id="GO:0032259">
    <property type="term" value="P:methylation"/>
    <property type="evidence" value="ECO:0007669"/>
    <property type="project" value="UniProtKB-KW"/>
</dbReference>
<dbReference type="PROSITE" id="PS50889">
    <property type="entry name" value="S4"/>
    <property type="match status" value="1"/>
</dbReference>
<dbReference type="CDD" id="cd00165">
    <property type="entry name" value="S4"/>
    <property type="match status" value="1"/>
</dbReference>
<dbReference type="SUPFAM" id="SSF53335">
    <property type="entry name" value="S-adenosyl-L-methionine-dependent methyltransferases"/>
    <property type="match status" value="1"/>
</dbReference>
<feature type="domain" description="RNA-binding S4" evidence="5">
    <location>
        <begin position="5"/>
        <end position="71"/>
    </location>
</feature>
<keyword evidence="1 3" id="KW-0694">RNA-binding</keyword>
<feature type="compositionally biased region" description="Gly residues" evidence="4">
    <location>
        <begin position="90"/>
        <end position="104"/>
    </location>
</feature>
<dbReference type="Gene3D" id="3.10.290.10">
    <property type="entry name" value="RNA-binding S4 domain"/>
    <property type="match status" value="1"/>
</dbReference>
<protein>
    <submittedName>
        <fullName evidence="6">23S rRNA (Cytidine1920-2'-O)/16S rRNA (Cytidine1409-2'-O)-methyltransferase</fullName>
    </submittedName>
</protein>
<evidence type="ECO:0000256" key="4">
    <source>
        <dbReference type="SAM" id="MobiDB-lite"/>
    </source>
</evidence>
<dbReference type="Proteomes" id="UP000198802">
    <property type="component" value="Unassembled WGS sequence"/>
</dbReference>
<name>A0A0S4QX14_9ACTN</name>
<dbReference type="EMBL" id="FAOZ01000035">
    <property type="protein sequence ID" value="CUU60133.1"/>
    <property type="molecule type" value="Genomic_DNA"/>
</dbReference>
<gene>
    <name evidence="6" type="ORF">Ga0074812_13575</name>
</gene>
<dbReference type="CDD" id="cd02440">
    <property type="entry name" value="AdoMet_MTases"/>
    <property type="match status" value="1"/>
</dbReference>
<dbReference type="Pfam" id="PF01479">
    <property type="entry name" value="S4"/>
    <property type="match status" value="1"/>
</dbReference>
<accession>A0A0S4QX14</accession>
<evidence type="ECO:0000256" key="2">
    <source>
        <dbReference type="ARBA" id="ARBA00029460"/>
    </source>
</evidence>
<evidence type="ECO:0000313" key="7">
    <source>
        <dbReference type="Proteomes" id="UP000198802"/>
    </source>
</evidence>
<dbReference type="AlphaFoldDB" id="A0A0S4QX14"/>
<dbReference type="SUPFAM" id="SSF55174">
    <property type="entry name" value="Alpha-L RNA-binding motif"/>
    <property type="match status" value="1"/>
</dbReference>
<keyword evidence="6" id="KW-0808">Transferase</keyword>
<dbReference type="GO" id="GO:0008168">
    <property type="term" value="F:methyltransferase activity"/>
    <property type="evidence" value="ECO:0007669"/>
    <property type="project" value="UniProtKB-KW"/>
</dbReference>
<evidence type="ECO:0000256" key="3">
    <source>
        <dbReference type="PROSITE-ProRule" id="PRU00182"/>
    </source>
</evidence>
<organism evidence="6 7">
    <name type="scientific">Parafrankia irregularis</name>
    <dbReference type="NCBI Taxonomy" id="795642"/>
    <lineage>
        <taxon>Bacteria</taxon>
        <taxon>Bacillati</taxon>
        <taxon>Actinomycetota</taxon>
        <taxon>Actinomycetes</taxon>
        <taxon>Frankiales</taxon>
        <taxon>Frankiaceae</taxon>
        <taxon>Parafrankia</taxon>
    </lineage>
</organism>
<feature type="region of interest" description="Disordered" evidence="4">
    <location>
        <begin position="84"/>
        <end position="176"/>
    </location>
</feature>
<dbReference type="InterPro" id="IPR029063">
    <property type="entry name" value="SAM-dependent_MTases_sf"/>
</dbReference>
<keyword evidence="6" id="KW-0489">Methyltransferase</keyword>
<keyword evidence="7" id="KW-1185">Reference proteome</keyword>
<reference evidence="7" key="1">
    <citation type="submission" date="2015-11" db="EMBL/GenBank/DDBJ databases">
        <authorList>
            <person name="Varghese N."/>
        </authorList>
    </citation>
    <scope>NUCLEOTIDE SEQUENCE [LARGE SCALE GENOMIC DNA]</scope>
    <source>
        <strain evidence="7">DSM 45899</strain>
    </source>
</reference>
<comment type="similarity">
    <text evidence="2">Belongs to the TlyA family.</text>
</comment>
<dbReference type="InterPro" id="IPR047048">
    <property type="entry name" value="TlyA"/>
</dbReference>
<dbReference type="SMART" id="SM00363">
    <property type="entry name" value="S4"/>
    <property type="match status" value="1"/>
</dbReference>
<dbReference type="PANTHER" id="PTHR32319">
    <property type="entry name" value="BACTERIAL HEMOLYSIN-LIKE PROTEIN"/>
    <property type="match status" value="1"/>
</dbReference>
<proteinExistence type="inferred from homology"/>
<dbReference type="PANTHER" id="PTHR32319:SF0">
    <property type="entry name" value="BACTERIAL HEMOLYSIN-LIKE PROTEIN"/>
    <property type="match status" value="1"/>
</dbReference>
<dbReference type="InterPro" id="IPR002877">
    <property type="entry name" value="RNA_MeTrfase_FtsJ_dom"/>
</dbReference>
<evidence type="ECO:0000256" key="1">
    <source>
        <dbReference type="ARBA" id="ARBA00022884"/>
    </source>
</evidence>
<feature type="region of interest" description="Disordered" evidence="4">
    <location>
        <begin position="371"/>
        <end position="395"/>
    </location>
</feature>